<evidence type="ECO:0000313" key="1">
    <source>
        <dbReference type="EMBL" id="RSH83034.1"/>
    </source>
</evidence>
<dbReference type="AlphaFoldDB" id="A0A427XW03"/>
<dbReference type="PROSITE" id="PS51257">
    <property type="entry name" value="PROKAR_LIPOPROTEIN"/>
    <property type="match status" value="1"/>
</dbReference>
<comment type="caution">
    <text evidence="1">The sequence shown here is derived from an EMBL/GenBank/DDBJ whole genome shotgun (WGS) entry which is preliminary data.</text>
</comment>
<dbReference type="Proteomes" id="UP000279259">
    <property type="component" value="Unassembled WGS sequence"/>
</dbReference>
<name>A0A427XW03_9TREE</name>
<protein>
    <submittedName>
        <fullName evidence="1">Uncharacterized protein</fullName>
    </submittedName>
</protein>
<accession>A0A427XW03</accession>
<keyword evidence="2" id="KW-1185">Reference proteome</keyword>
<reference evidence="1 2" key="1">
    <citation type="submission" date="2018-11" db="EMBL/GenBank/DDBJ databases">
        <title>Genome sequence of Saitozyma podzolica DSM 27192.</title>
        <authorList>
            <person name="Aliyu H."/>
            <person name="Gorte O."/>
            <person name="Ochsenreither K."/>
        </authorList>
    </citation>
    <scope>NUCLEOTIDE SEQUENCE [LARGE SCALE GENOMIC DNA]</scope>
    <source>
        <strain evidence="1 2">DSM 27192</strain>
    </source>
</reference>
<organism evidence="1 2">
    <name type="scientific">Saitozyma podzolica</name>
    <dbReference type="NCBI Taxonomy" id="1890683"/>
    <lineage>
        <taxon>Eukaryota</taxon>
        <taxon>Fungi</taxon>
        <taxon>Dikarya</taxon>
        <taxon>Basidiomycota</taxon>
        <taxon>Agaricomycotina</taxon>
        <taxon>Tremellomycetes</taxon>
        <taxon>Tremellales</taxon>
        <taxon>Trimorphomycetaceae</taxon>
        <taxon>Saitozyma</taxon>
    </lineage>
</organism>
<evidence type="ECO:0000313" key="2">
    <source>
        <dbReference type="Proteomes" id="UP000279259"/>
    </source>
</evidence>
<proteinExistence type="predicted"/>
<sequence length="407" mass="45984">MHTQSKGASGAYNALQGCTKPDIVCWLELLQLWRTLRHGISGIIGPQNIETLVEDTILTVSHEPRGRRQGSIPNGVYTNPAYVIFGSADYDALREVRRRQRTEIYRLELSMQYALHQCHVLFIGCNGTLSDPHFTQLFEFIELMDLPTGCRQVLLCTDEDFVLQVATKKAPNSVSLAPYGDFTSLGAAIKRLVPDEFGTENGRNVARVEALCDIYTDEFLGRILETLARLKCATIQDDYRREDNALTKTARSGKPKLTLLRPNPAGAGRYGGDHSFSTEEVNEVIRCLRGRPAFQHVVICVEVHRPKPDCIASVVELPNCVRFLRTKEEMDAFYIEVEAHANDINSTNAGNTDFHGVAFEIKTIEEFQRTLIEEEQRAFFSSHLQYDTKAHGPWHYLPMPSRLDQPR</sequence>
<dbReference type="EMBL" id="RSCD01000025">
    <property type="protein sequence ID" value="RSH83034.1"/>
    <property type="molecule type" value="Genomic_DNA"/>
</dbReference>
<gene>
    <name evidence="1" type="ORF">EHS25_005744</name>
</gene>